<accession>A0A840I826</accession>
<dbReference type="Gene3D" id="3.30.160.170">
    <property type="entry name" value="FlaG-like"/>
    <property type="match status" value="1"/>
</dbReference>
<sequence>MNLDVAPVGPTSYSPAHRTPSPAPRPLQPVPVVRADISGDTIPDSPPREVLDAMDAASRAYQQLRAQGRELRFSQDADSGRLTIEVRDLDGNLLRRIPPSKLLDVATTGGLD</sequence>
<dbReference type="AlphaFoldDB" id="A0A840I826"/>
<reference evidence="2 3" key="1">
    <citation type="submission" date="2020-08" db="EMBL/GenBank/DDBJ databases">
        <title>Genomic Encyclopedia of Archaeal and Bacterial Type Strains, Phase II (KMG-II): from individual species to whole genera.</title>
        <authorList>
            <person name="Goeker M."/>
        </authorList>
    </citation>
    <scope>NUCLEOTIDE SEQUENCE [LARGE SCALE GENOMIC DNA]</scope>
    <source>
        <strain evidence="2 3">DSM 23288</strain>
    </source>
</reference>
<evidence type="ECO:0000313" key="2">
    <source>
        <dbReference type="EMBL" id="MBB4661017.1"/>
    </source>
</evidence>
<dbReference type="Pfam" id="PF03646">
    <property type="entry name" value="FlaG"/>
    <property type="match status" value="1"/>
</dbReference>
<dbReference type="InterPro" id="IPR005186">
    <property type="entry name" value="FlaG"/>
</dbReference>
<dbReference type="EMBL" id="JACHNU010000001">
    <property type="protein sequence ID" value="MBB4661017.1"/>
    <property type="molecule type" value="Genomic_DNA"/>
</dbReference>
<keyword evidence="2" id="KW-0966">Cell projection</keyword>
<proteinExistence type="predicted"/>
<keyword evidence="3" id="KW-1185">Reference proteome</keyword>
<name>A0A840I826_9ACTN</name>
<comment type="caution">
    <text evidence="2">The sequence shown here is derived from an EMBL/GenBank/DDBJ whole genome shotgun (WGS) entry which is preliminary data.</text>
</comment>
<keyword evidence="2" id="KW-0969">Cilium</keyword>
<organism evidence="2 3">
    <name type="scientific">Conexibacter arvalis</name>
    <dbReference type="NCBI Taxonomy" id="912552"/>
    <lineage>
        <taxon>Bacteria</taxon>
        <taxon>Bacillati</taxon>
        <taxon>Actinomycetota</taxon>
        <taxon>Thermoleophilia</taxon>
        <taxon>Solirubrobacterales</taxon>
        <taxon>Conexibacteraceae</taxon>
        <taxon>Conexibacter</taxon>
    </lineage>
</organism>
<gene>
    <name evidence="2" type="ORF">BDZ31_000590</name>
</gene>
<feature type="region of interest" description="Disordered" evidence="1">
    <location>
        <begin position="1"/>
        <end position="29"/>
    </location>
</feature>
<keyword evidence="2" id="KW-0282">Flagellum</keyword>
<dbReference type="Proteomes" id="UP000585272">
    <property type="component" value="Unassembled WGS sequence"/>
</dbReference>
<evidence type="ECO:0000256" key="1">
    <source>
        <dbReference type="SAM" id="MobiDB-lite"/>
    </source>
</evidence>
<dbReference type="RefSeq" id="WP_183338816.1">
    <property type="nucleotide sequence ID" value="NZ_JACHNU010000001.1"/>
</dbReference>
<dbReference type="InterPro" id="IPR035924">
    <property type="entry name" value="FlaG-like_sf"/>
</dbReference>
<evidence type="ECO:0000313" key="3">
    <source>
        <dbReference type="Proteomes" id="UP000585272"/>
    </source>
</evidence>
<dbReference type="SUPFAM" id="SSF160214">
    <property type="entry name" value="FlaG-like"/>
    <property type="match status" value="1"/>
</dbReference>
<protein>
    <submittedName>
        <fullName evidence="2">Flagellar protein FlaG</fullName>
    </submittedName>
</protein>